<dbReference type="STRING" id="667725.A0A0L0GAF9"/>
<keyword evidence="2 4" id="KW-0732">Signal</keyword>
<evidence type="ECO:0000313" key="6">
    <source>
        <dbReference type="Proteomes" id="UP000054560"/>
    </source>
</evidence>
<dbReference type="AlphaFoldDB" id="A0A0L0GAF9"/>
<dbReference type="OrthoDB" id="6022531at2759"/>
<sequence length="377" mass="41319">MFSTRIIVALLASSASAISTRRQESTCTAEETQVRSGDGTTRCVASDQLSEHKALCSYEPVEGFMIDTIGSEDSKKGTLYVKSDADAQICDGLLSFIPDGTKISYIEPGTFDTGFERLRGIDLFDNEIEHISDFAFEGLDSLVIMDLAKNKLTELDANDLSKAQPSITFLLLDNNQISQIAEDTFQSATQLQQLILVGNELTGLPEQTFAKSIALNSLSLDNNPWLCEDIVPALSVYISDDLRVVDTLSENPFDTGKYGECTFENGTTVDLRDAVPPPPVVVEPEETGIFEIEAEESGAYTLMGDDMFPFAEESDSLSADDFAVLEEEEEVVLKQWVGGVSAQTRTNSGEIAADDIVELYLAFRKDRENLDALNLEF</sequence>
<evidence type="ECO:0000256" key="4">
    <source>
        <dbReference type="SAM" id="SignalP"/>
    </source>
</evidence>
<dbReference type="GO" id="GO:0005615">
    <property type="term" value="C:extracellular space"/>
    <property type="evidence" value="ECO:0007669"/>
    <property type="project" value="TreeGrafter"/>
</dbReference>
<dbReference type="EMBL" id="KQ241680">
    <property type="protein sequence ID" value="KNC85871.1"/>
    <property type="molecule type" value="Genomic_DNA"/>
</dbReference>
<gene>
    <name evidence="5" type="ORF">SARC_01980</name>
</gene>
<name>A0A0L0GAF9_9EUKA</name>
<dbReference type="InterPro" id="IPR003591">
    <property type="entry name" value="Leu-rich_rpt_typical-subtyp"/>
</dbReference>
<dbReference type="PANTHER" id="PTHR24373:SF370">
    <property type="entry name" value="FISH-LIPS, ISOFORM E"/>
    <property type="match status" value="1"/>
</dbReference>
<dbReference type="Pfam" id="PF13855">
    <property type="entry name" value="LRR_8"/>
    <property type="match status" value="2"/>
</dbReference>
<dbReference type="Proteomes" id="UP000054560">
    <property type="component" value="Unassembled WGS sequence"/>
</dbReference>
<dbReference type="GO" id="GO:0031012">
    <property type="term" value="C:extracellular matrix"/>
    <property type="evidence" value="ECO:0007669"/>
    <property type="project" value="TreeGrafter"/>
</dbReference>
<keyword evidence="3" id="KW-0677">Repeat</keyword>
<evidence type="ECO:0000313" key="5">
    <source>
        <dbReference type="EMBL" id="KNC85871.1"/>
    </source>
</evidence>
<accession>A0A0L0GAF9</accession>
<evidence type="ECO:0000256" key="3">
    <source>
        <dbReference type="ARBA" id="ARBA00022737"/>
    </source>
</evidence>
<keyword evidence="1" id="KW-0433">Leucine-rich repeat</keyword>
<dbReference type="SUPFAM" id="SSF52058">
    <property type="entry name" value="L domain-like"/>
    <property type="match status" value="1"/>
</dbReference>
<feature type="signal peptide" evidence="4">
    <location>
        <begin position="1"/>
        <end position="17"/>
    </location>
</feature>
<evidence type="ECO:0000256" key="2">
    <source>
        <dbReference type="ARBA" id="ARBA00022729"/>
    </source>
</evidence>
<dbReference type="GeneID" id="25902484"/>
<dbReference type="eggNOG" id="KOG0619">
    <property type="taxonomic scope" value="Eukaryota"/>
</dbReference>
<organism evidence="5 6">
    <name type="scientific">Sphaeroforma arctica JP610</name>
    <dbReference type="NCBI Taxonomy" id="667725"/>
    <lineage>
        <taxon>Eukaryota</taxon>
        <taxon>Ichthyosporea</taxon>
        <taxon>Ichthyophonida</taxon>
        <taxon>Sphaeroforma</taxon>
    </lineage>
</organism>
<protein>
    <submittedName>
        <fullName evidence="5">Uncharacterized protein</fullName>
    </submittedName>
</protein>
<dbReference type="InterPro" id="IPR032675">
    <property type="entry name" value="LRR_dom_sf"/>
</dbReference>
<proteinExistence type="predicted"/>
<evidence type="ECO:0000256" key="1">
    <source>
        <dbReference type="ARBA" id="ARBA00022614"/>
    </source>
</evidence>
<dbReference type="Gene3D" id="3.80.10.10">
    <property type="entry name" value="Ribonuclease Inhibitor"/>
    <property type="match status" value="1"/>
</dbReference>
<dbReference type="SMART" id="SM00369">
    <property type="entry name" value="LRR_TYP"/>
    <property type="match status" value="4"/>
</dbReference>
<dbReference type="InterPro" id="IPR050328">
    <property type="entry name" value="Dev_Immune_Receptor"/>
</dbReference>
<feature type="chain" id="PRO_5005538798" evidence="4">
    <location>
        <begin position="18"/>
        <end position="377"/>
    </location>
</feature>
<keyword evidence="6" id="KW-1185">Reference proteome</keyword>
<reference evidence="5 6" key="1">
    <citation type="submission" date="2011-02" db="EMBL/GenBank/DDBJ databases">
        <title>The Genome Sequence of Sphaeroforma arctica JP610.</title>
        <authorList>
            <consortium name="The Broad Institute Genome Sequencing Platform"/>
            <person name="Russ C."/>
            <person name="Cuomo C."/>
            <person name="Young S.K."/>
            <person name="Zeng Q."/>
            <person name="Gargeya S."/>
            <person name="Alvarado L."/>
            <person name="Berlin A."/>
            <person name="Chapman S.B."/>
            <person name="Chen Z."/>
            <person name="Freedman E."/>
            <person name="Gellesch M."/>
            <person name="Goldberg J."/>
            <person name="Griggs A."/>
            <person name="Gujja S."/>
            <person name="Heilman E."/>
            <person name="Heiman D."/>
            <person name="Howarth C."/>
            <person name="Mehta T."/>
            <person name="Neiman D."/>
            <person name="Pearson M."/>
            <person name="Roberts A."/>
            <person name="Saif S."/>
            <person name="Shea T."/>
            <person name="Shenoy N."/>
            <person name="Sisk P."/>
            <person name="Stolte C."/>
            <person name="Sykes S."/>
            <person name="White J."/>
            <person name="Yandava C."/>
            <person name="Burger G."/>
            <person name="Gray M.W."/>
            <person name="Holland P.W.H."/>
            <person name="King N."/>
            <person name="Lang F.B.F."/>
            <person name="Roger A.J."/>
            <person name="Ruiz-Trillo I."/>
            <person name="Haas B."/>
            <person name="Nusbaum C."/>
            <person name="Birren B."/>
        </authorList>
    </citation>
    <scope>NUCLEOTIDE SEQUENCE [LARGE SCALE GENOMIC DNA]</scope>
    <source>
        <strain evidence="5 6">JP610</strain>
    </source>
</reference>
<dbReference type="PANTHER" id="PTHR24373">
    <property type="entry name" value="SLIT RELATED LEUCINE-RICH REPEAT NEURONAL PROTEIN"/>
    <property type="match status" value="1"/>
</dbReference>
<dbReference type="RefSeq" id="XP_014159773.1">
    <property type="nucleotide sequence ID" value="XM_014304298.1"/>
</dbReference>
<dbReference type="InterPro" id="IPR001611">
    <property type="entry name" value="Leu-rich_rpt"/>
</dbReference>